<feature type="domain" description="Aromatic amino acid beta-eliminating lyase/threonine aldolase" evidence="4">
    <location>
        <begin position="30"/>
        <end position="244"/>
    </location>
</feature>
<keyword evidence="5" id="KW-0032">Aminotransferase</keyword>
<dbReference type="Pfam" id="PF01212">
    <property type="entry name" value="Beta_elim_lyase"/>
    <property type="match status" value="1"/>
</dbReference>
<comment type="caution">
    <text evidence="5">The sequence shown here is derived from an EMBL/GenBank/DDBJ whole genome shotgun (WGS) entry which is preliminary data.</text>
</comment>
<dbReference type="Proteomes" id="UP000823616">
    <property type="component" value="Unassembled WGS sequence"/>
</dbReference>
<evidence type="ECO:0000313" key="5">
    <source>
        <dbReference type="EMBL" id="MBO8450579.1"/>
    </source>
</evidence>
<dbReference type="SUPFAM" id="SSF53383">
    <property type="entry name" value="PLP-dependent transferases"/>
    <property type="match status" value="1"/>
</dbReference>
<protein>
    <submittedName>
        <fullName evidence="5">Aminotransferase class I/II-fold pyridoxal phosphate-dependent enzyme</fullName>
    </submittedName>
</protein>
<gene>
    <name evidence="5" type="ORF">IAA96_05670</name>
</gene>
<evidence type="ECO:0000256" key="1">
    <source>
        <dbReference type="ARBA" id="ARBA00001933"/>
    </source>
</evidence>
<dbReference type="Gene3D" id="3.40.640.10">
    <property type="entry name" value="Type I PLP-dependent aspartate aminotransferase-like (Major domain)"/>
    <property type="match status" value="1"/>
</dbReference>
<dbReference type="EMBL" id="JADIMS010000104">
    <property type="protein sequence ID" value="MBO8450579.1"/>
    <property type="molecule type" value="Genomic_DNA"/>
</dbReference>
<evidence type="ECO:0000256" key="3">
    <source>
        <dbReference type="ARBA" id="ARBA00022898"/>
    </source>
</evidence>
<dbReference type="InterPro" id="IPR001597">
    <property type="entry name" value="ArAA_b-elim_lyase/Thr_aldolase"/>
</dbReference>
<proteinExistence type="inferred from homology"/>
<keyword evidence="5" id="KW-0808">Transferase</keyword>
<reference evidence="5" key="2">
    <citation type="journal article" date="2021" name="PeerJ">
        <title>Extensive microbial diversity within the chicken gut microbiome revealed by metagenomics and culture.</title>
        <authorList>
            <person name="Gilroy R."/>
            <person name="Ravi A."/>
            <person name="Getino M."/>
            <person name="Pursley I."/>
            <person name="Horton D.L."/>
            <person name="Alikhan N.F."/>
            <person name="Baker D."/>
            <person name="Gharbi K."/>
            <person name="Hall N."/>
            <person name="Watson M."/>
            <person name="Adriaenssens E.M."/>
            <person name="Foster-Nyarko E."/>
            <person name="Jarju S."/>
            <person name="Secka A."/>
            <person name="Antonio M."/>
            <person name="Oren A."/>
            <person name="Chaudhuri R.R."/>
            <person name="La Ragione R."/>
            <person name="Hildebrand F."/>
            <person name="Pallen M.J."/>
        </authorList>
    </citation>
    <scope>NUCLEOTIDE SEQUENCE</scope>
    <source>
        <strain evidence="5">B3-4054</strain>
    </source>
</reference>
<dbReference type="InterPro" id="IPR015424">
    <property type="entry name" value="PyrdxlP-dep_Trfase"/>
</dbReference>
<reference evidence="5" key="1">
    <citation type="submission" date="2020-10" db="EMBL/GenBank/DDBJ databases">
        <authorList>
            <person name="Gilroy R."/>
        </authorList>
    </citation>
    <scope>NUCLEOTIDE SEQUENCE</scope>
    <source>
        <strain evidence="5">B3-4054</strain>
    </source>
</reference>
<dbReference type="GO" id="GO:0008483">
    <property type="term" value="F:transaminase activity"/>
    <property type="evidence" value="ECO:0007669"/>
    <property type="project" value="UniProtKB-KW"/>
</dbReference>
<dbReference type="Gene3D" id="3.90.1150.10">
    <property type="entry name" value="Aspartate Aminotransferase, domain 1"/>
    <property type="match status" value="1"/>
</dbReference>
<comment type="similarity">
    <text evidence="2">Belongs to the threonine aldolase family.</text>
</comment>
<evidence type="ECO:0000256" key="2">
    <source>
        <dbReference type="ARBA" id="ARBA00006966"/>
    </source>
</evidence>
<dbReference type="PANTHER" id="PTHR48097:SF5">
    <property type="entry name" value="LOW SPECIFICITY L-THREONINE ALDOLASE"/>
    <property type="match status" value="1"/>
</dbReference>
<dbReference type="AlphaFoldDB" id="A0A9D9ETX2"/>
<evidence type="ECO:0000313" key="6">
    <source>
        <dbReference type="Proteomes" id="UP000823616"/>
    </source>
</evidence>
<comment type="cofactor">
    <cofactor evidence="1">
        <name>pyridoxal 5'-phosphate</name>
        <dbReference type="ChEBI" id="CHEBI:597326"/>
    </cofactor>
</comment>
<dbReference type="PANTHER" id="PTHR48097">
    <property type="entry name" value="L-THREONINE ALDOLASE-RELATED"/>
    <property type="match status" value="1"/>
</dbReference>
<dbReference type="InterPro" id="IPR015421">
    <property type="entry name" value="PyrdxlP-dep_Trfase_major"/>
</dbReference>
<name>A0A9D9ETX2_9SPIR</name>
<dbReference type="GO" id="GO:0006520">
    <property type="term" value="P:amino acid metabolic process"/>
    <property type="evidence" value="ECO:0007669"/>
    <property type="project" value="InterPro"/>
</dbReference>
<organism evidence="5 6">
    <name type="scientific">Candidatus Avitreponema avistercoris</name>
    <dbReference type="NCBI Taxonomy" id="2840705"/>
    <lineage>
        <taxon>Bacteria</taxon>
        <taxon>Pseudomonadati</taxon>
        <taxon>Spirochaetota</taxon>
        <taxon>Spirochaetia</taxon>
        <taxon>Spirochaetales</taxon>
        <taxon>Candidatus Avitreponema</taxon>
    </lineage>
</organism>
<dbReference type="InterPro" id="IPR015422">
    <property type="entry name" value="PyrdxlP-dep_Trfase_small"/>
</dbReference>
<dbReference type="GO" id="GO:0016829">
    <property type="term" value="F:lyase activity"/>
    <property type="evidence" value="ECO:0007669"/>
    <property type="project" value="InterPro"/>
</dbReference>
<sequence>MIFFHNDYNKGAHPEILRALENTNTESYTGYGLDTWCRKGAQEIQKALGSGDAAIHFLTGGTQVNYTLIAAALRPFQSVIAADCSHINGHETGAVENTGHKILAYGNKDGKLTAEAVEAAAAAYAGSRTQEHVTQPKLVFLSFPSELGTVYSKSELEAIRRVCDSYRLFLYIDGARLGYGLAAGHGDVTLQDIFRCADAFTIGGTKCGALFGEALVLKHPALKENFRSYMKQNGAMLAKGWLLGLQFYTLFRGGLYFSITKNAVAQAMRIRDAFRAKGIPLQPDSPTNQQFAILTKEQADALAEKYTFEYEGDMGGGRQCVRFCTSWSTTDEEVSALVADIAGL</sequence>
<evidence type="ECO:0000259" key="4">
    <source>
        <dbReference type="Pfam" id="PF01212"/>
    </source>
</evidence>
<keyword evidence="3" id="KW-0663">Pyridoxal phosphate</keyword>
<accession>A0A9D9ETX2</accession>